<evidence type="ECO:0000313" key="4">
    <source>
        <dbReference type="Proteomes" id="UP000007635"/>
    </source>
</evidence>
<reference evidence="3" key="3">
    <citation type="submission" date="2025-09" db="UniProtKB">
        <authorList>
            <consortium name="Ensembl"/>
        </authorList>
    </citation>
    <scope>IDENTIFICATION</scope>
</reference>
<evidence type="ECO:0000256" key="1">
    <source>
        <dbReference type="ARBA" id="ARBA00034703"/>
    </source>
</evidence>
<comment type="similarity">
    <text evidence="1">Belongs to the BCOR family.</text>
</comment>
<feature type="compositionally biased region" description="Basic and acidic residues" evidence="2">
    <location>
        <begin position="298"/>
        <end position="307"/>
    </location>
</feature>
<reference evidence="3" key="2">
    <citation type="submission" date="2025-08" db="UniProtKB">
        <authorList>
            <consortium name="Ensembl"/>
        </authorList>
    </citation>
    <scope>IDENTIFICATION</scope>
</reference>
<dbReference type="GeneTree" id="ENSGT01030000235020"/>
<keyword evidence="4" id="KW-1185">Reference proteome</keyword>
<dbReference type="GO" id="GO:0000122">
    <property type="term" value="P:negative regulation of transcription by RNA polymerase II"/>
    <property type="evidence" value="ECO:0007669"/>
    <property type="project" value="TreeGrafter"/>
</dbReference>
<reference evidence="3 4" key="1">
    <citation type="journal article" date="2021" name="G3 (Bethesda)">
        <title>Improved contiguity of the threespine stickleback genome using long-read sequencing.</title>
        <authorList>
            <person name="Nath S."/>
            <person name="Shaw D.E."/>
            <person name="White M.A."/>
        </authorList>
    </citation>
    <scope>NUCLEOTIDE SEQUENCE [LARGE SCALE GENOMIC DNA]</scope>
    <source>
        <strain evidence="3 4">Lake Benthic</strain>
    </source>
</reference>
<proteinExistence type="inferred from homology"/>
<dbReference type="Proteomes" id="UP000007635">
    <property type="component" value="Chromosome XVI"/>
</dbReference>
<feature type="region of interest" description="Disordered" evidence="2">
    <location>
        <begin position="17"/>
        <end position="50"/>
    </location>
</feature>
<evidence type="ECO:0000256" key="2">
    <source>
        <dbReference type="SAM" id="MobiDB-lite"/>
    </source>
</evidence>
<dbReference type="PANTHER" id="PTHR24117:SF8">
    <property type="entry name" value="BCL-6 COREPRESSOR"/>
    <property type="match status" value="1"/>
</dbReference>
<feature type="compositionally biased region" description="Acidic residues" evidence="2">
    <location>
        <begin position="316"/>
        <end position="331"/>
    </location>
</feature>
<dbReference type="Ensembl" id="ENSGACT00000066021.1">
    <property type="protein sequence ID" value="ENSGACP00000058638.1"/>
    <property type="gene ID" value="ENSGACG00000034939.1"/>
</dbReference>
<accession>A0AAQ4R705</accession>
<protein>
    <submittedName>
        <fullName evidence="3">Uncharacterized protein</fullName>
    </submittedName>
</protein>
<evidence type="ECO:0000313" key="3">
    <source>
        <dbReference type="Ensembl" id="ENSGACP00000058638.1"/>
    </source>
</evidence>
<dbReference type="AlphaFoldDB" id="A0AAQ4R705"/>
<name>A0AAQ4R705_GASAC</name>
<dbReference type="InterPro" id="IPR047144">
    <property type="entry name" value="BCOR-like"/>
</dbReference>
<sequence length="402" mass="44401">MVHCQDKGLAVASQFTQQLHQPSPHPQHHQSSQTTKRGETTPELSSYKRPCLENGHTPGHLYLPQSDAYLNHSLAYANRYLHYPIPDGMALHSLPIAGKGPVYPHPVLLGSNSLYPTHLAAKHPLPYHNLAAGAGGEYLTYNSQEMAHPLMQTHSDKLAERGDATLKPRGQEKSRGIVEECVGHKDHSVGKENGKGKKIVCIDLVHSDTDIESSPTVNKQPSAENISKVNQNECCHSNQNLTKTEYEPKHQHRLSHPYPIHSGHSPTLKSNHTERQPDTPFGKPKTLQDMGGPGAKTCEGETEKEDSIVDLGESQGEGDDDDDDDDDDYYEVDGLTSPKGSRRSSLAKRIANSSGYVGDRFKCVTTELYADSSKLSREQRALQVRPLTLICVCVCVCLHYRE</sequence>
<feature type="compositionally biased region" description="Polar residues" evidence="2">
    <location>
        <begin position="212"/>
        <end position="233"/>
    </location>
</feature>
<dbReference type="GO" id="GO:0003714">
    <property type="term" value="F:transcription corepressor activity"/>
    <property type="evidence" value="ECO:0007669"/>
    <property type="project" value="TreeGrafter"/>
</dbReference>
<dbReference type="GO" id="GO:0005634">
    <property type="term" value="C:nucleus"/>
    <property type="evidence" value="ECO:0007669"/>
    <property type="project" value="TreeGrafter"/>
</dbReference>
<feature type="region of interest" description="Disordered" evidence="2">
    <location>
        <begin position="247"/>
        <end position="342"/>
    </location>
</feature>
<organism evidence="3 4">
    <name type="scientific">Gasterosteus aculeatus aculeatus</name>
    <name type="common">three-spined stickleback</name>
    <dbReference type="NCBI Taxonomy" id="481459"/>
    <lineage>
        <taxon>Eukaryota</taxon>
        <taxon>Metazoa</taxon>
        <taxon>Chordata</taxon>
        <taxon>Craniata</taxon>
        <taxon>Vertebrata</taxon>
        <taxon>Euteleostomi</taxon>
        <taxon>Actinopterygii</taxon>
        <taxon>Neopterygii</taxon>
        <taxon>Teleostei</taxon>
        <taxon>Neoteleostei</taxon>
        <taxon>Acanthomorphata</taxon>
        <taxon>Eupercaria</taxon>
        <taxon>Perciformes</taxon>
        <taxon>Cottioidei</taxon>
        <taxon>Gasterosteales</taxon>
        <taxon>Gasterosteidae</taxon>
        <taxon>Gasterosteus</taxon>
    </lineage>
</organism>
<feature type="region of interest" description="Disordered" evidence="2">
    <location>
        <begin position="210"/>
        <end position="233"/>
    </location>
</feature>
<dbReference type="PANTHER" id="PTHR24117">
    <property type="entry name" value="AGAP007537-PB"/>
    <property type="match status" value="1"/>
</dbReference>